<keyword evidence="7" id="KW-1185">Reference proteome</keyword>
<feature type="domain" description="O-methyltransferase C-terminal" evidence="4">
    <location>
        <begin position="105"/>
        <end position="304"/>
    </location>
</feature>
<dbReference type="Gene3D" id="3.40.50.150">
    <property type="entry name" value="Vaccinia Virus protein VP39"/>
    <property type="match status" value="1"/>
</dbReference>
<dbReference type="Gene3D" id="1.10.287.1350">
    <property type="match status" value="1"/>
</dbReference>
<sequence>MQLSEGLGPARTVQLAAELGVADLLGDGPRTAEDLAAATSTHPGALYRLLRALAGAGVFTEVEPGRFGLTPVGEHLRADHPQSLRAWVQFQGLFNGVYAGAMHSVRTGTATTPQVFGEPLFDHLDHHPEHAAVFQDAMAQHSRLMGAKLAAAYGFQGARQIVDVGGGDGSFLTGILRANPDVTGVVFDQPYVADAAHKQLAAAGFGDRCSFVSGDFLDEVPPGADVYMLKGVVHNWADDDAVVLLSNCRRAMGRDGRLLLIEWVVPTGDTPHPSKFLDLAMLFVYGGRERTEEEYVGLLGAAGLRLDRIADTKSTLNVIEVVPA</sequence>
<dbReference type="PANTHER" id="PTHR43712">
    <property type="entry name" value="PUTATIVE (AFU_ORTHOLOGUE AFUA_4G14580)-RELATED"/>
    <property type="match status" value="1"/>
</dbReference>
<dbReference type="Proteomes" id="UP000820669">
    <property type="component" value="Unassembled WGS sequence"/>
</dbReference>
<dbReference type="InterPro" id="IPR036390">
    <property type="entry name" value="WH_DNA-bd_sf"/>
</dbReference>
<evidence type="ECO:0000259" key="4">
    <source>
        <dbReference type="Pfam" id="PF00891"/>
    </source>
</evidence>
<dbReference type="EMBL" id="JAAXLA010000046">
    <property type="protein sequence ID" value="NMH99980.1"/>
    <property type="molecule type" value="Genomic_DNA"/>
</dbReference>
<dbReference type="PIRSF" id="PIRSF005739">
    <property type="entry name" value="O-mtase"/>
    <property type="match status" value="1"/>
</dbReference>
<keyword evidence="1 6" id="KW-0489">Methyltransferase</keyword>
<proteinExistence type="predicted"/>
<dbReference type="PROSITE" id="PS51683">
    <property type="entry name" value="SAM_OMT_II"/>
    <property type="match status" value="1"/>
</dbReference>
<dbReference type="SUPFAM" id="SSF46785">
    <property type="entry name" value="Winged helix' DNA-binding domain"/>
    <property type="match status" value="1"/>
</dbReference>
<evidence type="ECO:0000256" key="1">
    <source>
        <dbReference type="ARBA" id="ARBA00022603"/>
    </source>
</evidence>
<organism evidence="6 7">
    <name type="scientific">Pseudonocardia acidicola</name>
    <dbReference type="NCBI Taxonomy" id="2724939"/>
    <lineage>
        <taxon>Bacteria</taxon>
        <taxon>Bacillati</taxon>
        <taxon>Actinomycetota</taxon>
        <taxon>Actinomycetes</taxon>
        <taxon>Pseudonocardiales</taxon>
        <taxon>Pseudonocardiaceae</taxon>
        <taxon>Pseudonocardia</taxon>
    </lineage>
</organism>
<accession>A0ABX1SEK7</accession>
<evidence type="ECO:0000256" key="2">
    <source>
        <dbReference type="ARBA" id="ARBA00022679"/>
    </source>
</evidence>
<comment type="caution">
    <text evidence="6">The sequence shown here is derived from an EMBL/GenBank/DDBJ whole genome shotgun (WGS) entry which is preliminary data.</text>
</comment>
<keyword evidence="3" id="KW-0949">S-adenosyl-L-methionine</keyword>
<dbReference type="InterPro" id="IPR016461">
    <property type="entry name" value="COMT-like"/>
</dbReference>
<dbReference type="InterPro" id="IPR012967">
    <property type="entry name" value="COMT_dimerisation"/>
</dbReference>
<dbReference type="Gene3D" id="1.10.10.10">
    <property type="entry name" value="Winged helix-like DNA-binding domain superfamily/Winged helix DNA-binding domain"/>
    <property type="match status" value="1"/>
</dbReference>
<dbReference type="InterPro" id="IPR036388">
    <property type="entry name" value="WH-like_DNA-bd_sf"/>
</dbReference>
<evidence type="ECO:0000313" key="7">
    <source>
        <dbReference type="Proteomes" id="UP000820669"/>
    </source>
</evidence>
<dbReference type="CDD" id="cd02440">
    <property type="entry name" value="AdoMet_MTases"/>
    <property type="match status" value="1"/>
</dbReference>
<dbReference type="GO" id="GO:0032259">
    <property type="term" value="P:methylation"/>
    <property type="evidence" value="ECO:0007669"/>
    <property type="project" value="UniProtKB-KW"/>
</dbReference>
<reference evidence="6 7" key="1">
    <citation type="submission" date="2020-04" db="EMBL/GenBank/DDBJ databases">
        <authorList>
            <person name="Klaysubun C."/>
            <person name="Duangmal K."/>
            <person name="Lipun K."/>
        </authorList>
    </citation>
    <scope>NUCLEOTIDE SEQUENCE [LARGE SCALE GENOMIC DNA]</scope>
    <source>
        <strain evidence="6 7">K10HN5</strain>
    </source>
</reference>
<protein>
    <submittedName>
        <fullName evidence="6">Methyltransferase</fullName>
    </submittedName>
</protein>
<evidence type="ECO:0000259" key="5">
    <source>
        <dbReference type="Pfam" id="PF08100"/>
    </source>
</evidence>
<dbReference type="SUPFAM" id="SSF53335">
    <property type="entry name" value="S-adenosyl-L-methionine-dependent methyltransferases"/>
    <property type="match status" value="1"/>
</dbReference>
<name>A0ABX1SEK7_9PSEU</name>
<feature type="domain" description="O-methyltransferase dimerisation" evidence="5">
    <location>
        <begin position="6"/>
        <end position="76"/>
    </location>
</feature>
<evidence type="ECO:0000256" key="3">
    <source>
        <dbReference type="ARBA" id="ARBA00022691"/>
    </source>
</evidence>
<evidence type="ECO:0000313" key="6">
    <source>
        <dbReference type="EMBL" id="NMH99980.1"/>
    </source>
</evidence>
<dbReference type="InterPro" id="IPR001077">
    <property type="entry name" value="COMT_C"/>
</dbReference>
<keyword evidence="2" id="KW-0808">Transferase</keyword>
<dbReference type="Pfam" id="PF00891">
    <property type="entry name" value="Methyltransf_2"/>
    <property type="match status" value="1"/>
</dbReference>
<dbReference type="InterPro" id="IPR029063">
    <property type="entry name" value="SAM-dependent_MTases_sf"/>
</dbReference>
<dbReference type="GO" id="GO:0008168">
    <property type="term" value="F:methyltransferase activity"/>
    <property type="evidence" value="ECO:0007669"/>
    <property type="project" value="UniProtKB-KW"/>
</dbReference>
<dbReference type="Pfam" id="PF08100">
    <property type="entry name" value="Dimerisation"/>
    <property type="match status" value="1"/>
</dbReference>
<dbReference type="PANTHER" id="PTHR43712:SF2">
    <property type="entry name" value="O-METHYLTRANSFERASE CICE"/>
    <property type="match status" value="1"/>
</dbReference>
<gene>
    <name evidence="6" type="ORF">HF526_22095</name>
</gene>